<dbReference type="PANTHER" id="PTHR11097:SF9">
    <property type="entry name" value="EXOSOME COMPLEX COMPONENT RRP43"/>
    <property type="match status" value="1"/>
</dbReference>
<keyword evidence="8" id="KW-0539">Nucleus</keyword>
<proteinExistence type="inferred from homology"/>
<dbReference type="InterPro" id="IPR020568">
    <property type="entry name" value="Ribosomal_Su5_D2-typ_SF"/>
</dbReference>
<evidence type="ECO:0000256" key="8">
    <source>
        <dbReference type="ARBA" id="ARBA00023242"/>
    </source>
</evidence>
<sequence>MNSFTGELVKYGVVLIDSGPEIYTAATRSRQTRDTAEKGNSTSTEPDSQYVLKMTPRQLEDYFLEPDKKRTRREARPGLLSPSTRISWRLDCPRKERSGTFKVTTQRIQDYQELLDAMEVKASAAIAGWGQRAQGSGAYVNQARIATSDLTYLIIASIEKQPGVGDKVYYNTEINYVEGTPFEVTHGDRYALGFATGGKLNIELSVKIKENESKEKVAASMDVALGYLNVGGALSVEAQQTLTELSKRVTVEVFLHYEGDLGRDLNGDDKESKSGPSDPIETELRRVNSWLAKFANMPCHHDYKYRVYLNKFTTCENFPYMHNKTLIPDYTNAKEKSNSLLSWVIKQSELSKTLMDFGNLTVPLEKKLSADGQRLIKASQKWIFDTAENPQKATETSEVLKAEFRAFFKEWVQAFKDLKARKEKARYRSQAASMGLSRATFAKLSPYPFLLANLEPTQDGVAPARSNGRAPDEARRPAANLSNLSHTQGSAVMRIGDTTAICGVRAETILTREIANFNAANTQAELSDYNLLVPNVDLSTGCAPQFVPGGPPSVLPQTLSSRIYTLLHTSKLIDPDQLRIWYTPPEADQDQPMEGVDDDAEATTGRHVVAYWVLFIDVVFISFDGNAFDAAWAAVLAALYDTKLPRARYDADEETVFCSRTEPRALTLSVMPVPCTVAVFTGKETDRPTDGKHWLLSDPDMLEESLCDETATIIVDCTEGETRILSLSKHGGIVLSPKALQSGLLLGWATRRWKEMVAAITGR</sequence>
<keyword evidence="13" id="KW-1185">Reference proteome</keyword>
<keyword evidence="5" id="KW-0698">rRNA processing</keyword>
<dbReference type="InterPro" id="IPR027408">
    <property type="entry name" value="PNPase/RNase_PH_dom_sf"/>
</dbReference>
<feature type="domain" description="Exoribonuclease phosphorolytic" evidence="11">
    <location>
        <begin position="474"/>
        <end position="645"/>
    </location>
</feature>
<dbReference type="EMBL" id="NJES01000186">
    <property type="protein sequence ID" value="PHH75975.1"/>
    <property type="molecule type" value="Genomic_DNA"/>
</dbReference>
<feature type="region of interest" description="Disordered" evidence="10">
    <location>
        <begin position="26"/>
        <end position="49"/>
    </location>
</feature>
<comment type="subcellular location">
    <subcellularLocation>
        <location evidence="1">Cytoplasm</location>
    </subcellularLocation>
    <subcellularLocation>
        <location evidence="2">Nucleus</location>
        <location evidence="2">Nucleolus</location>
    </subcellularLocation>
</comment>
<evidence type="ECO:0000256" key="6">
    <source>
        <dbReference type="ARBA" id="ARBA00022835"/>
    </source>
</evidence>
<comment type="caution">
    <text evidence="12">The sequence shown here is derived from an EMBL/GenBank/DDBJ whole genome shotgun (WGS) entry which is preliminary data.</text>
</comment>
<name>A0A2C5Z2B8_9HYPO</name>
<dbReference type="AlphaFoldDB" id="A0A2C5Z2B8"/>
<dbReference type="SUPFAM" id="SSF55666">
    <property type="entry name" value="Ribonuclease PH domain 2-like"/>
    <property type="match status" value="1"/>
</dbReference>
<dbReference type="GO" id="GO:0035925">
    <property type="term" value="F:mRNA 3'-UTR AU-rich region binding"/>
    <property type="evidence" value="ECO:0007669"/>
    <property type="project" value="TreeGrafter"/>
</dbReference>
<dbReference type="Proteomes" id="UP000226431">
    <property type="component" value="Unassembled WGS sequence"/>
</dbReference>
<dbReference type="GO" id="GO:0071038">
    <property type="term" value="P:TRAMP-dependent tRNA surveillance pathway"/>
    <property type="evidence" value="ECO:0007669"/>
    <property type="project" value="TreeGrafter"/>
</dbReference>
<keyword evidence="7" id="KW-0694">RNA-binding</keyword>
<evidence type="ECO:0000313" key="12">
    <source>
        <dbReference type="EMBL" id="PHH75975.1"/>
    </source>
</evidence>
<dbReference type="GO" id="GO:0034473">
    <property type="term" value="P:U1 snRNA 3'-end processing"/>
    <property type="evidence" value="ECO:0007669"/>
    <property type="project" value="TreeGrafter"/>
</dbReference>
<organism evidence="12 13">
    <name type="scientific">Ophiocordyceps camponoti-rufipedis</name>
    <dbReference type="NCBI Taxonomy" id="2004952"/>
    <lineage>
        <taxon>Eukaryota</taxon>
        <taxon>Fungi</taxon>
        <taxon>Dikarya</taxon>
        <taxon>Ascomycota</taxon>
        <taxon>Pezizomycotina</taxon>
        <taxon>Sordariomycetes</taxon>
        <taxon>Hypocreomycetidae</taxon>
        <taxon>Hypocreales</taxon>
        <taxon>Ophiocordycipitaceae</taxon>
        <taxon>Ophiocordyceps</taxon>
    </lineage>
</organism>
<evidence type="ECO:0000256" key="3">
    <source>
        <dbReference type="ARBA" id="ARBA00006678"/>
    </source>
</evidence>
<evidence type="ECO:0000256" key="4">
    <source>
        <dbReference type="ARBA" id="ARBA00022490"/>
    </source>
</evidence>
<dbReference type="InterPro" id="IPR050590">
    <property type="entry name" value="Exosome_comp_Rrp42_subfam"/>
</dbReference>
<feature type="compositionally biased region" description="Polar residues" evidence="10">
    <location>
        <begin position="38"/>
        <end position="47"/>
    </location>
</feature>
<dbReference type="Gene3D" id="3.30.230.70">
    <property type="entry name" value="GHMP Kinase, N-terminal domain"/>
    <property type="match status" value="1"/>
</dbReference>
<keyword evidence="6" id="KW-0271">Exosome</keyword>
<dbReference type="GO" id="GO:0005730">
    <property type="term" value="C:nucleolus"/>
    <property type="evidence" value="ECO:0007669"/>
    <property type="project" value="UniProtKB-SubCell"/>
</dbReference>
<evidence type="ECO:0000259" key="11">
    <source>
        <dbReference type="Pfam" id="PF01138"/>
    </source>
</evidence>
<evidence type="ECO:0000256" key="1">
    <source>
        <dbReference type="ARBA" id="ARBA00004496"/>
    </source>
</evidence>
<dbReference type="PANTHER" id="PTHR11097">
    <property type="entry name" value="EXOSOME COMPLEX EXONUCLEASE RIBOSOMAL RNA PROCESSING PROTEIN"/>
    <property type="match status" value="1"/>
</dbReference>
<dbReference type="GO" id="GO:0000467">
    <property type="term" value="P:exonucleolytic trimming to generate mature 3'-end of 5.8S rRNA from tricistronic rRNA transcript (SSU-rRNA, 5.8S rRNA, LSU-rRNA)"/>
    <property type="evidence" value="ECO:0007669"/>
    <property type="project" value="TreeGrafter"/>
</dbReference>
<dbReference type="GO" id="GO:0034475">
    <property type="term" value="P:U4 snRNA 3'-end processing"/>
    <property type="evidence" value="ECO:0007669"/>
    <property type="project" value="TreeGrafter"/>
</dbReference>
<evidence type="ECO:0000256" key="9">
    <source>
        <dbReference type="ARBA" id="ARBA00030617"/>
    </source>
</evidence>
<feature type="region of interest" description="Disordered" evidence="10">
    <location>
        <begin position="458"/>
        <end position="483"/>
    </location>
</feature>
<dbReference type="InterPro" id="IPR001247">
    <property type="entry name" value="ExoRNase_PH_dom1"/>
</dbReference>
<dbReference type="GO" id="GO:0000176">
    <property type="term" value="C:nuclear exosome (RNase complex)"/>
    <property type="evidence" value="ECO:0007669"/>
    <property type="project" value="TreeGrafter"/>
</dbReference>
<dbReference type="OrthoDB" id="45882at2759"/>
<dbReference type="GO" id="GO:0071028">
    <property type="term" value="P:nuclear mRNA surveillance"/>
    <property type="evidence" value="ECO:0007669"/>
    <property type="project" value="TreeGrafter"/>
</dbReference>
<reference evidence="12 13" key="1">
    <citation type="submission" date="2017-06" db="EMBL/GenBank/DDBJ databases">
        <title>Ant-infecting Ophiocordyceps genomes reveal a high diversity of potential behavioral manipulation genes and a possible major role for enterotoxins.</title>
        <authorList>
            <person name="De Bekker C."/>
            <person name="Evans H.C."/>
            <person name="Brachmann A."/>
            <person name="Hughes D.P."/>
        </authorList>
    </citation>
    <scope>NUCLEOTIDE SEQUENCE [LARGE SCALE GENOMIC DNA]</scope>
    <source>
        <strain evidence="12 13">Map16</strain>
    </source>
</reference>
<dbReference type="GO" id="GO:0034476">
    <property type="term" value="P:U5 snRNA 3'-end processing"/>
    <property type="evidence" value="ECO:0007669"/>
    <property type="project" value="TreeGrafter"/>
</dbReference>
<dbReference type="GO" id="GO:0071035">
    <property type="term" value="P:nuclear polyadenylation-dependent rRNA catabolic process"/>
    <property type="evidence" value="ECO:0007669"/>
    <property type="project" value="TreeGrafter"/>
</dbReference>
<evidence type="ECO:0000256" key="2">
    <source>
        <dbReference type="ARBA" id="ARBA00004604"/>
    </source>
</evidence>
<protein>
    <recommendedName>
        <fullName evidence="9">Ribosomal RNA-processing protein 43</fullName>
    </recommendedName>
</protein>
<dbReference type="STRING" id="2004952.A0A2C5Z2B8"/>
<keyword evidence="4" id="KW-0963">Cytoplasm</keyword>
<accession>A0A2C5Z2B8</accession>
<dbReference type="Pfam" id="PF01138">
    <property type="entry name" value="RNase_PH"/>
    <property type="match status" value="1"/>
</dbReference>
<dbReference type="SUPFAM" id="SSF54211">
    <property type="entry name" value="Ribosomal protein S5 domain 2-like"/>
    <property type="match status" value="1"/>
</dbReference>
<gene>
    <name evidence="12" type="ORF">CDD80_1906</name>
</gene>
<comment type="similarity">
    <text evidence="3">Belongs to the RNase PH family.</text>
</comment>
<dbReference type="GO" id="GO:0000177">
    <property type="term" value="C:cytoplasmic exosome (RNase complex)"/>
    <property type="evidence" value="ECO:0007669"/>
    <property type="project" value="TreeGrafter"/>
</dbReference>
<evidence type="ECO:0000256" key="10">
    <source>
        <dbReference type="SAM" id="MobiDB-lite"/>
    </source>
</evidence>
<dbReference type="InterPro" id="IPR036345">
    <property type="entry name" value="ExoRNase_PH_dom2_sf"/>
</dbReference>
<evidence type="ECO:0000313" key="13">
    <source>
        <dbReference type="Proteomes" id="UP000226431"/>
    </source>
</evidence>
<evidence type="ECO:0000256" key="5">
    <source>
        <dbReference type="ARBA" id="ARBA00022552"/>
    </source>
</evidence>
<evidence type="ECO:0000256" key="7">
    <source>
        <dbReference type="ARBA" id="ARBA00022884"/>
    </source>
</evidence>
<dbReference type="GO" id="GO:0016075">
    <property type="term" value="P:rRNA catabolic process"/>
    <property type="evidence" value="ECO:0007669"/>
    <property type="project" value="TreeGrafter"/>
</dbReference>